<protein>
    <submittedName>
        <fullName evidence="1">Uncharacterized protein</fullName>
    </submittedName>
</protein>
<proteinExistence type="predicted"/>
<sequence length="62" mass="6506">MWIFGWKGQSGFSARSTAEAVTRGIDASGLTAVVTGASILRGAHVVMAVRNMEAGREVEKAI</sequence>
<evidence type="ECO:0000313" key="1">
    <source>
        <dbReference type="EMBL" id="PKI54008.1"/>
    </source>
</evidence>
<reference evidence="1 2" key="1">
    <citation type="submission" date="2017-11" db="EMBL/GenBank/DDBJ databases">
        <title>De-novo sequencing of pomegranate (Punica granatum L.) genome.</title>
        <authorList>
            <person name="Akparov Z."/>
            <person name="Amiraslanov A."/>
            <person name="Hajiyeva S."/>
            <person name="Abbasov M."/>
            <person name="Kaur K."/>
            <person name="Hamwieh A."/>
            <person name="Solovyev V."/>
            <person name="Salamov A."/>
            <person name="Braich B."/>
            <person name="Kosarev P."/>
            <person name="Mahmoud A."/>
            <person name="Hajiyev E."/>
            <person name="Babayeva S."/>
            <person name="Izzatullayeva V."/>
            <person name="Mammadov A."/>
            <person name="Mammadov A."/>
            <person name="Sharifova S."/>
            <person name="Ojaghi J."/>
            <person name="Eynullazada K."/>
            <person name="Bayramov B."/>
            <person name="Abdulazimova A."/>
            <person name="Shahmuradov I."/>
        </authorList>
    </citation>
    <scope>NUCLEOTIDE SEQUENCE [LARGE SCALE GENOMIC DNA]</scope>
    <source>
        <strain evidence="2">cv. AG2017</strain>
        <tissue evidence="1">Leaf</tissue>
    </source>
</reference>
<comment type="caution">
    <text evidence="1">The sequence shown here is derived from an EMBL/GenBank/DDBJ whole genome shotgun (WGS) entry which is preliminary data.</text>
</comment>
<dbReference type="EMBL" id="PGOL01001817">
    <property type="protein sequence ID" value="PKI54008.1"/>
    <property type="molecule type" value="Genomic_DNA"/>
</dbReference>
<gene>
    <name evidence="1" type="ORF">CRG98_025619</name>
</gene>
<dbReference type="AlphaFoldDB" id="A0A2I0JCN8"/>
<accession>A0A2I0JCN8</accession>
<dbReference type="InterPro" id="IPR055280">
    <property type="entry name" value="TIC32"/>
</dbReference>
<evidence type="ECO:0000313" key="2">
    <source>
        <dbReference type="Proteomes" id="UP000233551"/>
    </source>
</evidence>
<dbReference type="Proteomes" id="UP000233551">
    <property type="component" value="Unassembled WGS sequence"/>
</dbReference>
<keyword evidence="2" id="KW-1185">Reference proteome</keyword>
<dbReference type="STRING" id="22663.A0A2I0JCN8"/>
<organism evidence="1 2">
    <name type="scientific">Punica granatum</name>
    <name type="common">Pomegranate</name>
    <dbReference type="NCBI Taxonomy" id="22663"/>
    <lineage>
        <taxon>Eukaryota</taxon>
        <taxon>Viridiplantae</taxon>
        <taxon>Streptophyta</taxon>
        <taxon>Embryophyta</taxon>
        <taxon>Tracheophyta</taxon>
        <taxon>Spermatophyta</taxon>
        <taxon>Magnoliopsida</taxon>
        <taxon>eudicotyledons</taxon>
        <taxon>Gunneridae</taxon>
        <taxon>Pentapetalae</taxon>
        <taxon>rosids</taxon>
        <taxon>malvids</taxon>
        <taxon>Myrtales</taxon>
        <taxon>Lythraceae</taxon>
        <taxon>Punica</taxon>
    </lineage>
</organism>
<dbReference type="PANTHER" id="PTHR48476:SF1">
    <property type="entry name" value="SHORT-CHAIN DEHYDROGENASE TIC 32, CHLOROPLASTIC-LIKE"/>
    <property type="match status" value="1"/>
</dbReference>
<name>A0A2I0JCN8_PUNGR</name>
<dbReference type="PANTHER" id="PTHR48476">
    <property type="entry name" value="SHORT-CHAIN DEHYDROGENASE TIC 32, CHLOROPLASTIC-LIKE"/>
    <property type="match status" value="1"/>
</dbReference>